<dbReference type="InterPro" id="IPR000092">
    <property type="entry name" value="Polyprenyl_synt"/>
</dbReference>
<evidence type="ECO:0000256" key="2">
    <source>
        <dbReference type="ARBA" id="ARBA00006706"/>
    </source>
</evidence>
<dbReference type="SFLD" id="SFLDS00005">
    <property type="entry name" value="Isoprenoid_Synthase_Type_I"/>
    <property type="match status" value="1"/>
</dbReference>
<dbReference type="RefSeq" id="WP_252623849.1">
    <property type="nucleotide sequence ID" value="NZ_CP099490.1"/>
</dbReference>
<proteinExistence type="inferred from homology"/>
<evidence type="ECO:0000313" key="9">
    <source>
        <dbReference type="Proteomes" id="UP001056535"/>
    </source>
</evidence>
<dbReference type="PROSITE" id="PS00444">
    <property type="entry name" value="POLYPRENYL_SYNTHASE_2"/>
    <property type="match status" value="1"/>
</dbReference>
<keyword evidence="9" id="KW-1185">Reference proteome</keyword>
<organism evidence="8 9">
    <name type="scientific">Ornithinimicrobium cryptoxanthini</name>
    <dbReference type="NCBI Taxonomy" id="2934161"/>
    <lineage>
        <taxon>Bacteria</taxon>
        <taxon>Bacillati</taxon>
        <taxon>Actinomycetota</taxon>
        <taxon>Actinomycetes</taxon>
        <taxon>Micrococcales</taxon>
        <taxon>Ornithinimicrobiaceae</taxon>
        <taxon>Ornithinimicrobium</taxon>
    </lineage>
</organism>
<keyword evidence="5" id="KW-0460">Magnesium</keyword>
<dbReference type="SUPFAM" id="SSF48576">
    <property type="entry name" value="Terpenoid synthases"/>
    <property type="match status" value="1"/>
</dbReference>
<dbReference type="PANTHER" id="PTHR12001:SF85">
    <property type="entry name" value="SHORT CHAIN ISOPRENYL DIPHOSPHATE SYNTHASE"/>
    <property type="match status" value="1"/>
</dbReference>
<feature type="compositionally biased region" description="Low complexity" evidence="7">
    <location>
        <begin position="1"/>
        <end position="17"/>
    </location>
</feature>
<gene>
    <name evidence="8" type="ORF">NF557_08680</name>
</gene>
<dbReference type="InterPro" id="IPR008949">
    <property type="entry name" value="Isoprenoid_synthase_dom_sf"/>
</dbReference>
<dbReference type="EMBL" id="CP099490">
    <property type="protein sequence ID" value="USQ77944.1"/>
    <property type="molecule type" value="Genomic_DNA"/>
</dbReference>
<dbReference type="Pfam" id="PF00348">
    <property type="entry name" value="polyprenyl_synt"/>
    <property type="match status" value="1"/>
</dbReference>
<dbReference type="PROSITE" id="PS00723">
    <property type="entry name" value="POLYPRENYL_SYNTHASE_1"/>
    <property type="match status" value="1"/>
</dbReference>
<evidence type="ECO:0000256" key="7">
    <source>
        <dbReference type="SAM" id="MobiDB-lite"/>
    </source>
</evidence>
<comment type="similarity">
    <text evidence="2 6">Belongs to the FPP/GGPP synthase family.</text>
</comment>
<dbReference type="CDD" id="cd00685">
    <property type="entry name" value="Trans_IPPS_HT"/>
    <property type="match status" value="1"/>
</dbReference>
<evidence type="ECO:0000256" key="5">
    <source>
        <dbReference type="ARBA" id="ARBA00022842"/>
    </source>
</evidence>
<evidence type="ECO:0000256" key="6">
    <source>
        <dbReference type="RuleBase" id="RU004466"/>
    </source>
</evidence>
<evidence type="ECO:0000256" key="4">
    <source>
        <dbReference type="ARBA" id="ARBA00022723"/>
    </source>
</evidence>
<protein>
    <submittedName>
        <fullName evidence="8">Polyprenyl synthetase family protein</fullName>
    </submittedName>
</protein>
<comment type="cofactor">
    <cofactor evidence="1">
        <name>Mg(2+)</name>
        <dbReference type="ChEBI" id="CHEBI:18420"/>
    </cofactor>
</comment>
<feature type="region of interest" description="Disordered" evidence="7">
    <location>
        <begin position="1"/>
        <end position="34"/>
    </location>
</feature>
<keyword evidence="4" id="KW-0479">Metal-binding</keyword>
<dbReference type="PANTHER" id="PTHR12001">
    <property type="entry name" value="GERANYLGERANYL PYROPHOSPHATE SYNTHASE"/>
    <property type="match status" value="1"/>
</dbReference>
<dbReference type="InterPro" id="IPR033749">
    <property type="entry name" value="Polyprenyl_synt_CS"/>
</dbReference>
<keyword evidence="3 6" id="KW-0808">Transferase</keyword>
<reference evidence="8" key="1">
    <citation type="submission" date="2022-06" db="EMBL/GenBank/DDBJ databases">
        <title>Ornithinimicrobium JY.X270.</title>
        <authorList>
            <person name="Huang Y."/>
        </authorList>
    </citation>
    <scope>NUCLEOTIDE SEQUENCE</scope>
    <source>
        <strain evidence="8">JY.X270</strain>
    </source>
</reference>
<accession>A0ABY4YMW9</accession>
<dbReference type="Proteomes" id="UP001056535">
    <property type="component" value="Chromosome"/>
</dbReference>
<evidence type="ECO:0000256" key="3">
    <source>
        <dbReference type="ARBA" id="ARBA00022679"/>
    </source>
</evidence>
<sequence>MTRPTAVTTRRVTTPPAVSAPETAVAPDPAPRSASAHQRFFATGHAQVVDEHDRVLWQTLQQQTEGGKRFRPALLTGLYAALGGTDHEVAARVGDAVELLHTAFVIHDDVIDGDGVRRGRPNITGTFTDRATASGAAAGPARHYGEAAGILAGDLALAGAVREIALCGARPTVVARLLDLLEEVLHRSAAGELADVRVSLSADASMVEALDIAEWKTAAYSFQLPMQAAAILAGADDEVVHALTQAGRALGIAFQLRDDLDGVFAPVEETGKDPLCDLREGKCTALIVAARSTPLWEQLETLVGDPDLSPQGAQRARDLLVVSGARDAVETHVGALRDAALASSAALPDRAAATMAAMTELLLVRSATLRPSDETVASAHESARGAA</sequence>
<name>A0ABY4YMW9_9MICO</name>
<evidence type="ECO:0000313" key="8">
    <source>
        <dbReference type="EMBL" id="USQ77944.1"/>
    </source>
</evidence>
<dbReference type="Gene3D" id="1.10.600.10">
    <property type="entry name" value="Farnesyl Diphosphate Synthase"/>
    <property type="match status" value="1"/>
</dbReference>
<evidence type="ECO:0000256" key="1">
    <source>
        <dbReference type="ARBA" id="ARBA00001946"/>
    </source>
</evidence>